<evidence type="ECO:0000256" key="6">
    <source>
        <dbReference type="ARBA" id="ARBA00023136"/>
    </source>
</evidence>
<organism evidence="18 19">
    <name type="scientific">Lupinus luteus</name>
    <name type="common">European yellow lupine</name>
    <dbReference type="NCBI Taxonomy" id="3873"/>
    <lineage>
        <taxon>Eukaryota</taxon>
        <taxon>Viridiplantae</taxon>
        <taxon>Streptophyta</taxon>
        <taxon>Embryophyta</taxon>
        <taxon>Tracheophyta</taxon>
        <taxon>Spermatophyta</taxon>
        <taxon>Magnoliopsida</taxon>
        <taxon>eudicotyledons</taxon>
        <taxon>Gunneridae</taxon>
        <taxon>Pentapetalae</taxon>
        <taxon>rosids</taxon>
        <taxon>fabids</taxon>
        <taxon>Fabales</taxon>
        <taxon>Fabaceae</taxon>
        <taxon>Papilionoideae</taxon>
        <taxon>50 kb inversion clade</taxon>
        <taxon>genistoids sensu lato</taxon>
        <taxon>core genistoids</taxon>
        <taxon>Genisteae</taxon>
        <taxon>Lupinus</taxon>
    </lineage>
</organism>
<dbReference type="EMBL" id="CAXHTB010000007">
    <property type="protein sequence ID" value="CAL0309445.1"/>
    <property type="molecule type" value="Genomic_DNA"/>
</dbReference>
<dbReference type="AlphaFoldDB" id="A0AAV1WJ96"/>
<keyword evidence="11" id="KW-0245">EGF-like domain</keyword>
<evidence type="ECO:0000256" key="13">
    <source>
        <dbReference type="SAM" id="Phobius"/>
    </source>
</evidence>
<dbReference type="PANTHER" id="PTHR32444">
    <property type="entry name" value="BULB-TYPE LECTIN DOMAIN-CONTAINING PROTEIN"/>
    <property type="match status" value="1"/>
</dbReference>
<gene>
    <name evidence="18" type="ORF">LLUT_LOCUS10505</name>
</gene>
<evidence type="ECO:0000256" key="11">
    <source>
        <dbReference type="PROSITE-ProRule" id="PRU00076"/>
    </source>
</evidence>
<evidence type="ECO:0000259" key="17">
    <source>
        <dbReference type="PROSITE" id="PS50948"/>
    </source>
</evidence>
<dbReference type="Pfam" id="PF08276">
    <property type="entry name" value="PAN_2"/>
    <property type="match status" value="1"/>
</dbReference>
<dbReference type="Pfam" id="PF00954">
    <property type="entry name" value="S_locus_glycop"/>
    <property type="match status" value="1"/>
</dbReference>
<dbReference type="Pfam" id="PF11883">
    <property type="entry name" value="DUF3403"/>
    <property type="match status" value="1"/>
</dbReference>
<protein>
    <recommendedName>
        <fullName evidence="2">non-specific serine/threonine protein kinase</fullName>
        <ecNumber evidence="2">2.7.11.1</ecNumber>
    </recommendedName>
</protein>
<evidence type="ECO:0000256" key="12">
    <source>
        <dbReference type="SAM" id="MobiDB-lite"/>
    </source>
</evidence>
<dbReference type="SUPFAM" id="SSF56112">
    <property type="entry name" value="Protein kinase-like (PK-like)"/>
    <property type="match status" value="1"/>
</dbReference>
<keyword evidence="3 13" id="KW-0812">Transmembrane</keyword>
<dbReference type="Proteomes" id="UP001497480">
    <property type="component" value="Unassembled WGS sequence"/>
</dbReference>
<keyword evidence="4 14" id="KW-0732">Signal</keyword>
<evidence type="ECO:0000256" key="8">
    <source>
        <dbReference type="ARBA" id="ARBA00023180"/>
    </source>
</evidence>
<feature type="region of interest" description="Disordered" evidence="12">
    <location>
        <begin position="590"/>
        <end position="614"/>
    </location>
</feature>
<feature type="compositionally biased region" description="Basic and acidic residues" evidence="12">
    <location>
        <begin position="601"/>
        <end position="614"/>
    </location>
</feature>
<comment type="catalytic activity">
    <reaction evidence="10">
        <text>L-seryl-[protein] + ATP = O-phospho-L-seryl-[protein] + ADP + H(+)</text>
        <dbReference type="Rhea" id="RHEA:17989"/>
        <dbReference type="Rhea" id="RHEA-COMP:9863"/>
        <dbReference type="Rhea" id="RHEA-COMP:11604"/>
        <dbReference type="ChEBI" id="CHEBI:15378"/>
        <dbReference type="ChEBI" id="CHEBI:29999"/>
        <dbReference type="ChEBI" id="CHEBI:30616"/>
        <dbReference type="ChEBI" id="CHEBI:83421"/>
        <dbReference type="ChEBI" id="CHEBI:456216"/>
        <dbReference type="EC" id="2.7.11.1"/>
    </reaction>
</comment>
<evidence type="ECO:0000256" key="2">
    <source>
        <dbReference type="ARBA" id="ARBA00012513"/>
    </source>
</evidence>
<dbReference type="SMART" id="SM00473">
    <property type="entry name" value="PAN_AP"/>
    <property type="match status" value="1"/>
</dbReference>
<sequence>MRSFTNTIPFFIFWFFTTTSADTLTGTQTLRTNETLLSSNQTYVLGFFTGSNSNLYLGIWYRNTTERTIVWVANRDNPLNNSGGFLKFGDSGNIVLVNSSENTIWSSNQTSAKNPVLQLLDSGNLVIIEANSDPTKYLWQGFDHPSDTLLPGMKVGQDLDTGIEMHLTSWKVTGKDPSTGDYFTKLDYHGLPEMFILNNNQTVFRTGPWNGEGFSGMPEMHADTDSIEFSFIADADEVYYSYTVGNNSLISRLLLTSDGKLQRFTMLEGTQAWSMFWYVPRDQCDEYKECGPNGICDNNASPVCKCMRGFSPKNQQAWDLRDGSDGCVRNTGLDCGNDKFWKVQYVKLPQTGTAFLNRSMTLLECEALCQRNCSCTAYANADIRNGGSGCVMWITELIDMRQYSEGIGGQDLYVRLAASDVGGSSETNNIAEIVGITVSAIVVLLGLLGIYLIRRKRKLQSILNVNTQQIGSFHRNQDQVTDEVVFSSNMDDLELPMFDFDTLTMATNNFSEANKIGEGGFGSVYKVWKQWREGTTLELIDSSIGDTYSISEGLRCIHIGLLCVQERAEDRPTMSSVVMMLNSESISMAEPKSPGFSIGKNHVETDSSSSKKDETWSVNQVTVTLLDAR</sequence>
<evidence type="ECO:0000259" key="15">
    <source>
        <dbReference type="PROSITE" id="PS50026"/>
    </source>
</evidence>
<dbReference type="Pfam" id="PF01453">
    <property type="entry name" value="B_lectin"/>
    <property type="match status" value="1"/>
</dbReference>
<reference evidence="18 19" key="1">
    <citation type="submission" date="2024-03" db="EMBL/GenBank/DDBJ databases">
        <authorList>
            <person name="Martinez-Hernandez J."/>
        </authorList>
    </citation>
    <scope>NUCLEOTIDE SEQUENCE [LARGE SCALE GENOMIC DNA]</scope>
</reference>
<keyword evidence="7" id="KW-1015">Disulfide bond</keyword>
<evidence type="ECO:0000256" key="5">
    <source>
        <dbReference type="ARBA" id="ARBA00022989"/>
    </source>
</evidence>
<accession>A0AAV1WJ96</accession>
<dbReference type="PROSITE" id="PS50948">
    <property type="entry name" value="PAN"/>
    <property type="match status" value="1"/>
</dbReference>
<dbReference type="Gene3D" id="3.30.200.20">
    <property type="entry name" value="Phosphorylase Kinase, domain 1"/>
    <property type="match status" value="1"/>
</dbReference>
<dbReference type="FunFam" id="2.90.10.10:FF:000029">
    <property type="entry name" value="G-type lectin S-receptor-like serine/threonine-protein kinase"/>
    <property type="match status" value="1"/>
</dbReference>
<dbReference type="EC" id="2.7.11.1" evidence="2"/>
<evidence type="ECO:0000256" key="7">
    <source>
        <dbReference type="ARBA" id="ARBA00023157"/>
    </source>
</evidence>
<dbReference type="CDD" id="cd00028">
    <property type="entry name" value="B_lectin"/>
    <property type="match status" value="1"/>
</dbReference>
<dbReference type="SMART" id="SM00108">
    <property type="entry name" value="B_lectin"/>
    <property type="match status" value="1"/>
</dbReference>
<dbReference type="InterPro" id="IPR011009">
    <property type="entry name" value="Kinase-like_dom_sf"/>
</dbReference>
<feature type="domain" description="Bulb-type lectin" evidence="16">
    <location>
        <begin position="21"/>
        <end position="140"/>
    </location>
</feature>
<dbReference type="InterPro" id="IPR021820">
    <property type="entry name" value="S-locus_recpt_kinase_C"/>
</dbReference>
<dbReference type="SUPFAM" id="SSF51110">
    <property type="entry name" value="alpha-D-mannose-specific plant lectins"/>
    <property type="match status" value="1"/>
</dbReference>
<evidence type="ECO:0000313" key="18">
    <source>
        <dbReference type="EMBL" id="CAL0309445.1"/>
    </source>
</evidence>
<feature type="transmembrane region" description="Helical" evidence="13">
    <location>
        <begin position="433"/>
        <end position="453"/>
    </location>
</feature>
<evidence type="ECO:0000256" key="9">
    <source>
        <dbReference type="ARBA" id="ARBA00047899"/>
    </source>
</evidence>
<comment type="catalytic activity">
    <reaction evidence="9">
        <text>L-threonyl-[protein] + ATP = O-phospho-L-threonyl-[protein] + ADP + H(+)</text>
        <dbReference type="Rhea" id="RHEA:46608"/>
        <dbReference type="Rhea" id="RHEA-COMP:11060"/>
        <dbReference type="Rhea" id="RHEA-COMP:11605"/>
        <dbReference type="ChEBI" id="CHEBI:15378"/>
        <dbReference type="ChEBI" id="CHEBI:30013"/>
        <dbReference type="ChEBI" id="CHEBI:30616"/>
        <dbReference type="ChEBI" id="CHEBI:61977"/>
        <dbReference type="ChEBI" id="CHEBI:456216"/>
        <dbReference type="EC" id="2.7.11.1"/>
    </reaction>
</comment>
<keyword evidence="6 13" id="KW-0472">Membrane</keyword>
<feature type="domain" description="EGF-like" evidence="15">
    <location>
        <begin position="280"/>
        <end position="316"/>
    </location>
</feature>
<dbReference type="Gene3D" id="2.90.10.10">
    <property type="entry name" value="Bulb-type lectin domain"/>
    <property type="match status" value="1"/>
</dbReference>
<comment type="caution">
    <text evidence="18">The sequence shown here is derived from an EMBL/GenBank/DDBJ whole genome shotgun (WGS) entry which is preliminary data.</text>
</comment>
<evidence type="ECO:0000313" key="19">
    <source>
        <dbReference type="Proteomes" id="UP001497480"/>
    </source>
</evidence>
<dbReference type="CDD" id="cd01098">
    <property type="entry name" value="PAN_AP_plant"/>
    <property type="match status" value="1"/>
</dbReference>
<evidence type="ECO:0000256" key="10">
    <source>
        <dbReference type="ARBA" id="ARBA00048679"/>
    </source>
</evidence>
<dbReference type="PANTHER" id="PTHR32444:SF89">
    <property type="entry name" value="S GLYCOPROTEIN"/>
    <property type="match status" value="1"/>
</dbReference>
<dbReference type="GO" id="GO:0048544">
    <property type="term" value="P:recognition of pollen"/>
    <property type="evidence" value="ECO:0007669"/>
    <property type="project" value="InterPro"/>
</dbReference>
<dbReference type="InterPro" id="IPR001480">
    <property type="entry name" value="Bulb-type_lectin_dom"/>
</dbReference>
<keyword evidence="19" id="KW-1185">Reference proteome</keyword>
<proteinExistence type="predicted"/>
<keyword evidence="8" id="KW-0325">Glycoprotein</keyword>
<evidence type="ECO:0000256" key="4">
    <source>
        <dbReference type="ARBA" id="ARBA00022729"/>
    </source>
</evidence>
<feature type="signal peptide" evidence="14">
    <location>
        <begin position="1"/>
        <end position="21"/>
    </location>
</feature>
<dbReference type="GO" id="GO:0016020">
    <property type="term" value="C:membrane"/>
    <property type="evidence" value="ECO:0007669"/>
    <property type="project" value="UniProtKB-SubCell"/>
</dbReference>
<feature type="chain" id="PRO_5043774299" description="non-specific serine/threonine protein kinase" evidence="14">
    <location>
        <begin position="22"/>
        <end position="629"/>
    </location>
</feature>
<evidence type="ECO:0000256" key="1">
    <source>
        <dbReference type="ARBA" id="ARBA00004167"/>
    </source>
</evidence>
<feature type="domain" description="Apple" evidence="17">
    <location>
        <begin position="335"/>
        <end position="417"/>
    </location>
</feature>
<dbReference type="InterPro" id="IPR036426">
    <property type="entry name" value="Bulb-type_lectin_dom_sf"/>
</dbReference>
<dbReference type="PROSITE" id="PS50927">
    <property type="entry name" value="BULB_LECTIN"/>
    <property type="match status" value="1"/>
</dbReference>
<evidence type="ECO:0000256" key="3">
    <source>
        <dbReference type="ARBA" id="ARBA00022692"/>
    </source>
</evidence>
<dbReference type="GO" id="GO:0004674">
    <property type="term" value="F:protein serine/threonine kinase activity"/>
    <property type="evidence" value="ECO:0007669"/>
    <property type="project" value="UniProtKB-EC"/>
</dbReference>
<comment type="subcellular location">
    <subcellularLocation>
        <location evidence="1">Membrane</location>
        <topology evidence="1">Single-pass membrane protein</topology>
    </subcellularLocation>
</comment>
<evidence type="ECO:0000259" key="16">
    <source>
        <dbReference type="PROSITE" id="PS50927"/>
    </source>
</evidence>
<keyword evidence="5 13" id="KW-1133">Transmembrane helix</keyword>
<dbReference type="InterPro" id="IPR003609">
    <property type="entry name" value="Pan_app"/>
</dbReference>
<dbReference type="InterPro" id="IPR000858">
    <property type="entry name" value="S_locus_glycoprot_dom"/>
</dbReference>
<comment type="caution">
    <text evidence="11">Lacks conserved residue(s) required for the propagation of feature annotation.</text>
</comment>
<dbReference type="PROSITE" id="PS50026">
    <property type="entry name" value="EGF_3"/>
    <property type="match status" value="1"/>
</dbReference>
<name>A0AAV1WJ96_LUPLU</name>
<dbReference type="InterPro" id="IPR000742">
    <property type="entry name" value="EGF"/>
</dbReference>
<evidence type="ECO:0000256" key="14">
    <source>
        <dbReference type="SAM" id="SignalP"/>
    </source>
</evidence>